<name>A0ABP5SFJ4_9ACTN</name>
<keyword evidence="6" id="KW-1185">Reference proteome</keyword>
<evidence type="ECO:0000313" key="5">
    <source>
        <dbReference type="EMBL" id="GAA2330181.1"/>
    </source>
</evidence>
<evidence type="ECO:0000256" key="1">
    <source>
        <dbReference type="ARBA" id="ARBA00000085"/>
    </source>
</evidence>
<evidence type="ECO:0000256" key="2">
    <source>
        <dbReference type="ARBA" id="ARBA00004236"/>
    </source>
</evidence>
<proteinExistence type="predicted"/>
<dbReference type="InterPro" id="IPR003661">
    <property type="entry name" value="HisK_dim/P_dom"/>
</dbReference>
<reference evidence="6" key="1">
    <citation type="journal article" date="2019" name="Int. J. Syst. Evol. Microbiol.">
        <title>The Global Catalogue of Microorganisms (GCM) 10K type strain sequencing project: providing services to taxonomists for standard genome sequencing and annotation.</title>
        <authorList>
            <consortium name="The Broad Institute Genomics Platform"/>
            <consortium name="The Broad Institute Genome Sequencing Center for Infectious Disease"/>
            <person name="Wu L."/>
            <person name="Ma J."/>
        </authorList>
    </citation>
    <scope>NUCLEOTIDE SEQUENCE [LARGE SCALE GENOMIC DNA]</scope>
    <source>
        <strain evidence="6">JCM 3272</strain>
    </source>
</reference>
<organism evidence="5 6">
    <name type="scientific">Dactylosporangium salmoneum</name>
    <dbReference type="NCBI Taxonomy" id="53361"/>
    <lineage>
        <taxon>Bacteria</taxon>
        <taxon>Bacillati</taxon>
        <taxon>Actinomycetota</taxon>
        <taxon>Actinomycetes</taxon>
        <taxon>Micromonosporales</taxon>
        <taxon>Micromonosporaceae</taxon>
        <taxon>Dactylosporangium</taxon>
    </lineage>
</organism>
<dbReference type="Proteomes" id="UP001501444">
    <property type="component" value="Unassembled WGS sequence"/>
</dbReference>
<comment type="subcellular location">
    <subcellularLocation>
        <location evidence="2">Cell membrane</location>
    </subcellularLocation>
</comment>
<feature type="domain" description="Signal transduction histidine kinase dimerisation/phosphoacceptor" evidence="4">
    <location>
        <begin position="5"/>
        <end position="71"/>
    </location>
</feature>
<comment type="catalytic activity">
    <reaction evidence="1">
        <text>ATP + protein L-histidine = ADP + protein N-phospho-L-histidine.</text>
        <dbReference type="EC" id="2.7.13.3"/>
    </reaction>
</comment>
<evidence type="ECO:0000313" key="6">
    <source>
        <dbReference type="Proteomes" id="UP001501444"/>
    </source>
</evidence>
<dbReference type="Pfam" id="PF00512">
    <property type="entry name" value="HisKA"/>
    <property type="match status" value="1"/>
</dbReference>
<dbReference type="RefSeq" id="WP_344610813.1">
    <property type="nucleotide sequence ID" value="NZ_BAAARV010000005.1"/>
</dbReference>
<dbReference type="SMART" id="SM00388">
    <property type="entry name" value="HisKA"/>
    <property type="match status" value="1"/>
</dbReference>
<dbReference type="CDD" id="cd00082">
    <property type="entry name" value="HisKA"/>
    <property type="match status" value="1"/>
</dbReference>
<dbReference type="SUPFAM" id="SSF47384">
    <property type="entry name" value="Homodimeric domain of signal transducing histidine kinase"/>
    <property type="match status" value="1"/>
</dbReference>
<accession>A0ABP5SFJ4</accession>
<dbReference type="EC" id="2.7.13.3" evidence="3"/>
<dbReference type="EMBL" id="BAAARV010000005">
    <property type="protein sequence ID" value="GAA2330181.1"/>
    <property type="molecule type" value="Genomic_DNA"/>
</dbReference>
<dbReference type="InterPro" id="IPR036097">
    <property type="entry name" value="HisK_dim/P_sf"/>
</dbReference>
<evidence type="ECO:0000256" key="3">
    <source>
        <dbReference type="ARBA" id="ARBA00012438"/>
    </source>
</evidence>
<dbReference type="Gene3D" id="1.10.287.130">
    <property type="match status" value="1"/>
</dbReference>
<sequence>MQEDALRATVATAAHDLSNALGAVLNYATFIAEDLDGTEAAAQYLPHLQSAAQRALDLVSGLTAALAPDAQGD</sequence>
<evidence type="ECO:0000259" key="4">
    <source>
        <dbReference type="SMART" id="SM00388"/>
    </source>
</evidence>
<gene>
    <name evidence="5" type="ORF">GCM10010170_007970</name>
</gene>
<protein>
    <recommendedName>
        <fullName evidence="3">histidine kinase</fullName>
        <ecNumber evidence="3">2.7.13.3</ecNumber>
    </recommendedName>
</protein>
<comment type="caution">
    <text evidence="5">The sequence shown here is derived from an EMBL/GenBank/DDBJ whole genome shotgun (WGS) entry which is preliminary data.</text>
</comment>